<proteinExistence type="inferred from homology"/>
<comment type="function">
    <text evidence="2">Probably acts as a heme chaperone, transferring heme to an unknown acceptor. Binds one molecule of heme per monomer, possibly covalently. Binds 1 [4Fe-4S] cluster. The cluster is coordinated with 3 cysteines and an exchangeable S-adenosyl-L-methionine.</text>
</comment>
<dbReference type="SFLD" id="SFLDG01065">
    <property type="entry name" value="anaerobic_coproporphyrinogen-I"/>
    <property type="match status" value="1"/>
</dbReference>
<dbReference type="Pfam" id="PF04055">
    <property type="entry name" value="Radical_SAM"/>
    <property type="match status" value="1"/>
</dbReference>
<dbReference type="EMBL" id="LNVX01000227">
    <property type="protein sequence ID" value="OEG71275.1"/>
    <property type="molecule type" value="Genomic_DNA"/>
</dbReference>
<comment type="subcellular location">
    <subcellularLocation>
        <location evidence="2">Cytoplasm</location>
    </subcellularLocation>
</comment>
<dbReference type="InterPro" id="IPR023404">
    <property type="entry name" value="rSAM_horseshoe"/>
</dbReference>
<dbReference type="PANTHER" id="PTHR13932">
    <property type="entry name" value="COPROPORPHYRINIGEN III OXIDASE"/>
    <property type="match status" value="1"/>
</dbReference>
<feature type="domain" description="Radical SAM core" evidence="3">
    <location>
        <begin position="1"/>
        <end position="223"/>
    </location>
</feature>
<dbReference type="PANTHER" id="PTHR13932:SF5">
    <property type="entry name" value="RADICAL S-ADENOSYL METHIONINE DOMAIN-CONTAINING PROTEIN 1, MITOCHONDRIAL"/>
    <property type="match status" value="1"/>
</dbReference>
<evidence type="ECO:0000256" key="2">
    <source>
        <dbReference type="RuleBase" id="RU364116"/>
    </source>
</evidence>
<keyword evidence="2" id="KW-0479">Metal-binding</keyword>
<evidence type="ECO:0000313" key="4">
    <source>
        <dbReference type="EMBL" id="OEG71275.1"/>
    </source>
</evidence>
<keyword evidence="2" id="KW-0411">Iron-sulfur</keyword>
<dbReference type="GO" id="GO:0006779">
    <property type="term" value="P:porphyrin-containing compound biosynthetic process"/>
    <property type="evidence" value="ECO:0007669"/>
    <property type="project" value="InterPro"/>
</dbReference>
<dbReference type="AlphaFoldDB" id="A0A1E5ILF5"/>
<gene>
    <name evidence="4" type="ORF">ATZ36_15870</name>
</gene>
<dbReference type="InterPro" id="IPR007197">
    <property type="entry name" value="rSAM"/>
</dbReference>
<dbReference type="SUPFAM" id="SSF102114">
    <property type="entry name" value="Radical SAM enzymes"/>
    <property type="match status" value="1"/>
</dbReference>
<dbReference type="Gene3D" id="3.80.30.20">
    <property type="entry name" value="tm_1862 like domain"/>
    <property type="match status" value="1"/>
</dbReference>
<dbReference type="InterPro" id="IPR004559">
    <property type="entry name" value="HemW-like"/>
</dbReference>
<dbReference type="NCBIfam" id="TIGR00539">
    <property type="entry name" value="hemN_rel"/>
    <property type="match status" value="1"/>
</dbReference>
<keyword evidence="2" id="KW-0004">4Fe-4S</keyword>
<dbReference type="GO" id="GO:0051539">
    <property type="term" value="F:4 iron, 4 sulfur cluster binding"/>
    <property type="evidence" value="ECO:0007669"/>
    <property type="project" value="UniProtKB-UniRule"/>
</dbReference>
<dbReference type="SFLD" id="SFLDF00562">
    <property type="entry name" value="HemN-like__clustered_with_heat"/>
    <property type="match status" value="1"/>
</dbReference>
<reference evidence="4 5" key="1">
    <citation type="submission" date="2015-11" db="EMBL/GenBank/DDBJ databases">
        <title>Evidence for parallel genomic evolution in an endosymbiosis of termite gut flagellates.</title>
        <authorList>
            <person name="Zheng H."/>
        </authorList>
    </citation>
    <scope>NUCLEOTIDE SEQUENCE [LARGE SCALE GENOMIC DNA]</scope>
    <source>
        <strain evidence="4 5">CET450</strain>
    </source>
</reference>
<keyword evidence="2" id="KW-0949">S-adenosyl-L-methionine</keyword>
<organism evidence="4 5">
    <name type="scientific">Endomicrobium trichonymphae</name>
    <dbReference type="NCBI Taxonomy" id="1408204"/>
    <lineage>
        <taxon>Bacteria</taxon>
        <taxon>Pseudomonadati</taxon>
        <taxon>Elusimicrobiota</taxon>
        <taxon>Endomicrobiia</taxon>
        <taxon>Endomicrobiales</taxon>
        <taxon>Endomicrobiaceae</taxon>
        <taxon>Candidatus Endomicrobiellum</taxon>
    </lineage>
</organism>
<dbReference type="InterPro" id="IPR006638">
    <property type="entry name" value="Elp3/MiaA/NifB-like_rSAM"/>
</dbReference>
<keyword evidence="5" id="KW-1185">Reference proteome</keyword>
<keyword evidence="2" id="KW-0408">Iron</keyword>
<dbReference type="GO" id="GO:0005737">
    <property type="term" value="C:cytoplasm"/>
    <property type="evidence" value="ECO:0007669"/>
    <property type="project" value="UniProtKB-SubCell"/>
</dbReference>
<dbReference type="InterPro" id="IPR034505">
    <property type="entry name" value="Coproporphyrinogen-III_oxidase"/>
</dbReference>
<dbReference type="Proteomes" id="UP000095237">
    <property type="component" value="Unassembled WGS sequence"/>
</dbReference>
<dbReference type="CDD" id="cd01335">
    <property type="entry name" value="Radical_SAM"/>
    <property type="match status" value="1"/>
</dbReference>
<dbReference type="GO" id="GO:0046872">
    <property type="term" value="F:metal ion binding"/>
    <property type="evidence" value="ECO:0007669"/>
    <property type="project" value="UniProtKB-UniRule"/>
</dbReference>
<comment type="caution">
    <text evidence="4">The sequence shown here is derived from an EMBL/GenBank/DDBJ whole genome shotgun (WGS) entry which is preliminary data.</text>
</comment>
<keyword evidence="2" id="KW-0143">Chaperone</keyword>
<accession>A0A1E5ILF5</accession>
<keyword evidence="2" id="KW-0963">Cytoplasm</keyword>
<comment type="similarity">
    <text evidence="1">Belongs to the anaerobic coproporphyrinogen-III oxidase family. HemW subfamily.</text>
</comment>
<name>A0A1E5ILF5_ENDTX</name>
<evidence type="ECO:0000313" key="5">
    <source>
        <dbReference type="Proteomes" id="UP000095237"/>
    </source>
</evidence>
<dbReference type="PROSITE" id="PS51918">
    <property type="entry name" value="RADICAL_SAM"/>
    <property type="match status" value="1"/>
</dbReference>
<dbReference type="InterPro" id="IPR058240">
    <property type="entry name" value="rSAM_sf"/>
</dbReference>
<protein>
    <recommendedName>
        <fullName evidence="2">Heme chaperone HemW</fullName>
    </recommendedName>
</protein>
<sequence>MACLYIHIPFCKQKCLYCSFFSVKYDDILADRYIGALIEHAGQFKNENILSIYVGGGTPSVLSSEQIQKLLQALKNIFNLSAIQEFTFELNPESASKEKLHILKQLGVNRLSIGLQSVEDKSLKFLGRIHDFKTFCYVYDAARKEGFANVNIDLIYGLPKQTLKDWKQVLKKTLLFNSEHLSLYPLSVEESTPLYKNGIITNDDIQRDIYNESMKILANSGYNHYEISNWSKKERESFHSTNYWRNLEYIGLGAGASGYLKRRRYKNIENIERYIELCSSLQVVKGDRFKQYGSLSFLKTENEYINDKLYKTETIMLGLRLLNEGVNINCFNNPKHYAMLLECLKDKMLERKNSKIKLAKEYIFVFNQIVLKFME</sequence>
<evidence type="ECO:0000259" key="3">
    <source>
        <dbReference type="PROSITE" id="PS51918"/>
    </source>
</evidence>
<dbReference type="SMART" id="SM00729">
    <property type="entry name" value="Elp3"/>
    <property type="match status" value="1"/>
</dbReference>
<keyword evidence="2" id="KW-0349">Heme</keyword>
<evidence type="ECO:0000256" key="1">
    <source>
        <dbReference type="ARBA" id="ARBA00006100"/>
    </source>
</evidence>
<dbReference type="GO" id="GO:0004109">
    <property type="term" value="F:coproporphyrinogen oxidase activity"/>
    <property type="evidence" value="ECO:0007669"/>
    <property type="project" value="InterPro"/>
</dbReference>
<dbReference type="SFLD" id="SFLDS00029">
    <property type="entry name" value="Radical_SAM"/>
    <property type="match status" value="1"/>
</dbReference>